<evidence type="ECO:0000313" key="2">
    <source>
        <dbReference type="Proteomes" id="UP000053989"/>
    </source>
</evidence>
<name>A0A0C2YRH0_9AGAM</name>
<dbReference type="HOGENOM" id="CLU_129994_0_0_1"/>
<dbReference type="Proteomes" id="UP000053989">
    <property type="component" value="Unassembled WGS sequence"/>
</dbReference>
<evidence type="ECO:0008006" key="3">
    <source>
        <dbReference type="Google" id="ProtNLM"/>
    </source>
</evidence>
<sequence length="107" mass="12060">DPTLLESVGQSPAICTYFQKHDGFMEAVRTGYKDDPVLLAKVADKPKHHPTFSMDHGLIHARNSRGEKVLCIPWMCWKGNMMTAHVIDHVHKVLGHLGALRTADYIR</sequence>
<evidence type="ECO:0000313" key="1">
    <source>
        <dbReference type="EMBL" id="KIM52328.1"/>
    </source>
</evidence>
<dbReference type="EMBL" id="KN822214">
    <property type="protein sequence ID" value="KIM52328.1"/>
    <property type="molecule type" value="Genomic_DNA"/>
</dbReference>
<feature type="non-terminal residue" evidence="1">
    <location>
        <position position="107"/>
    </location>
</feature>
<proteinExistence type="predicted"/>
<dbReference type="InParanoid" id="A0A0C2YRH0"/>
<reference evidence="2" key="2">
    <citation type="submission" date="2015-01" db="EMBL/GenBank/DDBJ databases">
        <title>Evolutionary Origins and Diversification of the Mycorrhizal Mutualists.</title>
        <authorList>
            <consortium name="DOE Joint Genome Institute"/>
            <consortium name="Mycorrhizal Genomics Consortium"/>
            <person name="Kohler A."/>
            <person name="Kuo A."/>
            <person name="Nagy L.G."/>
            <person name="Floudas D."/>
            <person name="Copeland A."/>
            <person name="Barry K.W."/>
            <person name="Cichocki N."/>
            <person name="Veneault-Fourrey C."/>
            <person name="LaButti K."/>
            <person name="Lindquist E.A."/>
            <person name="Lipzen A."/>
            <person name="Lundell T."/>
            <person name="Morin E."/>
            <person name="Murat C."/>
            <person name="Riley R."/>
            <person name="Ohm R."/>
            <person name="Sun H."/>
            <person name="Tunlid A."/>
            <person name="Henrissat B."/>
            <person name="Grigoriev I.V."/>
            <person name="Hibbett D.S."/>
            <person name="Martin F."/>
        </authorList>
    </citation>
    <scope>NUCLEOTIDE SEQUENCE [LARGE SCALE GENOMIC DNA]</scope>
    <source>
        <strain evidence="2">Foug A</strain>
    </source>
</reference>
<keyword evidence="2" id="KW-1185">Reference proteome</keyword>
<gene>
    <name evidence="1" type="ORF">SCLCIDRAFT_50857</name>
</gene>
<protein>
    <recommendedName>
        <fullName evidence="3">Integrase zinc-binding domain-containing protein</fullName>
    </recommendedName>
</protein>
<dbReference type="OrthoDB" id="2653408at2759"/>
<accession>A0A0C2YRH0</accession>
<feature type="non-terminal residue" evidence="1">
    <location>
        <position position="1"/>
    </location>
</feature>
<dbReference type="AlphaFoldDB" id="A0A0C2YRH0"/>
<reference evidence="1 2" key="1">
    <citation type="submission" date="2014-04" db="EMBL/GenBank/DDBJ databases">
        <authorList>
            <consortium name="DOE Joint Genome Institute"/>
            <person name="Kuo A."/>
            <person name="Kohler A."/>
            <person name="Nagy L.G."/>
            <person name="Floudas D."/>
            <person name="Copeland A."/>
            <person name="Barry K.W."/>
            <person name="Cichocki N."/>
            <person name="Veneault-Fourrey C."/>
            <person name="LaButti K."/>
            <person name="Lindquist E.A."/>
            <person name="Lipzen A."/>
            <person name="Lundell T."/>
            <person name="Morin E."/>
            <person name="Murat C."/>
            <person name="Sun H."/>
            <person name="Tunlid A."/>
            <person name="Henrissat B."/>
            <person name="Grigoriev I.V."/>
            <person name="Hibbett D.S."/>
            <person name="Martin F."/>
            <person name="Nordberg H.P."/>
            <person name="Cantor M.N."/>
            <person name="Hua S.X."/>
        </authorList>
    </citation>
    <scope>NUCLEOTIDE SEQUENCE [LARGE SCALE GENOMIC DNA]</scope>
    <source>
        <strain evidence="1 2">Foug A</strain>
    </source>
</reference>
<dbReference type="STRING" id="1036808.A0A0C2YRH0"/>
<organism evidence="1 2">
    <name type="scientific">Scleroderma citrinum Foug A</name>
    <dbReference type="NCBI Taxonomy" id="1036808"/>
    <lineage>
        <taxon>Eukaryota</taxon>
        <taxon>Fungi</taxon>
        <taxon>Dikarya</taxon>
        <taxon>Basidiomycota</taxon>
        <taxon>Agaricomycotina</taxon>
        <taxon>Agaricomycetes</taxon>
        <taxon>Agaricomycetidae</taxon>
        <taxon>Boletales</taxon>
        <taxon>Sclerodermatineae</taxon>
        <taxon>Sclerodermataceae</taxon>
        <taxon>Scleroderma</taxon>
    </lineage>
</organism>